<dbReference type="PRINTS" id="PR00344">
    <property type="entry name" value="BCTRLSENSOR"/>
</dbReference>
<reference evidence="12" key="1">
    <citation type="submission" date="2020-05" db="EMBL/GenBank/DDBJ databases">
        <title>Frigoriglobus tundricola gen. nov., sp. nov., a psychrotolerant cellulolytic planctomycete of the family Gemmataceae with two divergent copies of 16S rRNA gene.</title>
        <authorList>
            <person name="Kulichevskaya I.S."/>
            <person name="Ivanova A.A."/>
            <person name="Naumoff D.G."/>
            <person name="Beletsky A.V."/>
            <person name="Rijpstra W.I.C."/>
            <person name="Sinninghe Damste J.S."/>
            <person name="Mardanov A.V."/>
            <person name="Ravin N.V."/>
            <person name="Dedysh S.N."/>
        </authorList>
    </citation>
    <scope>NUCLEOTIDE SEQUENCE [LARGE SCALE GENOMIC DNA]</scope>
    <source>
        <strain evidence="12">PL17</strain>
    </source>
</reference>
<evidence type="ECO:0000313" key="11">
    <source>
        <dbReference type="EMBL" id="QJX01275.1"/>
    </source>
</evidence>
<dbReference type="Pfam" id="PF02518">
    <property type="entry name" value="HATPase_c"/>
    <property type="match status" value="1"/>
</dbReference>
<keyword evidence="6" id="KW-0418">Kinase</keyword>
<keyword evidence="8" id="KW-0902">Two-component regulatory system</keyword>
<proteinExistence type="predicted"/>
<dbReference type="InterPro" id="IPR004358">
    <property type="entry name" value="Sig_transdc_His_kin-like_C"/>
</dbReference>
<evidence type="ECO:0000256" key="6">
    <source>
        <dbReference type="ARBA" id="ARBA00022777"/>
    </source>
</evidence>
<dbReference type="CDD" id="cd00082">
    <property type="entry name" value="HisKA"/>
    <property type="match status" value="1"/>
</dbReference>
<dbReference type="AlphaFoldDB" id="A0A6M5Z6G4"/>
<organism evidence="11 12">
    <name type="scientific">Frigoriglobus tundricola</name>
    <dbReference type="NCBI Taxonomy" id="2774151"/>
    <lineage>
        <taxon>Bacteria</taxon>
        <taxon>Pseudomonadati</taxon>
        <taxon>Planctomycetota</taxon>
        <taxon>Planctomycetia</taxon>
        <taxon>Gemmatales</taxon>
        <taxon>Gemmataceae</taxon>
        <taxon>Frigoriglobus</taxon>
    </lineage>
</organism>
<evidence type="ECO:0000256" key="5">
    <source>
        <dbReference type="ARBA" id="ARBA00022741"/>
    </source>
</evidence>
<dbReference type="InterPro" id="IPR003594">
    <property type="entry name" value="HATPase_dom"/>
</dbReference>
<dbReference type="InterPro" id="IPR036890">
    <property type="entry name" value="HATPase_C_sf"/>
</dbReference>
<keyword evidence="3" id="KW-0597">Phosphoprotein</keyword>
<dbReference type="SMART" id="SM00388">
    <property type="entry name" value="HisKA"/>
    <property type="match status" value="1"/>
</dbReference>
<dbReference type="GO" id="GO:0000155">
    <property type="term" value="F:phosphorelay sensor kinase activity"/>
    <property type="evidence" value="ECO:0007669"/>
    <property type="project" value="InterPro"/>
</dbReference>
<evidence type="ECO:0000256" key="7">
    <source>
        <dbReference type="ARBA" id="ARBA00022840"/>
    </source>
</evidence>
<dbReference type="Gene3D" id="3.30.565.10">
    <property type="entry name" value="Histidine kinase-like ATPase, C-terminal domain"/>
    <property type="match status" value="1"/>
</dbReference>
<evidence type="ECO:0000313" key="12">
    <source>
        <dbReference type="Proteomes" id="UP000503447"/>
    </source>
</evidence>
<protein>
    <recommendedName>
        <fullName evidence="2">histidine kinase</fullName>
        <ecNumber evidence="2">2.7.13.3</ecNumber>
    </recommendedName>
</protein>
<dbReference type="InterPro" id="IPR035965">
    <property type="entry name" value="PAS-like_dom_sf"/>
</dbReference>
<dbReference type="PROSITE" id="PS50113">
    <property type="entry name" value="PAC"/>
    <property type="match status" value="1"/>
</dbReference>
<evidence type="ECO:0000256" key="8">
    <source>
        <dbReference type="ARBA" id="ARBA00023012"/>
    </source>
</evidence>
<dbReference type="KEGG" id="ftj:FTUN_8917"/>
<evidence type="ECO:0000256" key="4">
    <source>
        <dbReference type="ARBA" id="ARBA00022679"/>
    </source>
</evidence>
<dbReference type="InterPro" id="IPR000700">
    <property type="entry name" value="PAS-assoc_C"/>
</dbReference>
<dbReference type="SMART" id="SM00387">
    <property type="entry name" value="HATPase_c"/>
    <property type="match status" value="1"/>
</dbReference>
<keyword evidence="7" id="KW-0067">ATP-binding</keyword>
<dbReference type="PANTHER" id="PTHR43065">
    <property type="entry name" value="SENSOR HISTIDINE KINASE"/>
    <property type="match status" value="1"/>
</dbReference>
<dbReference type="EC" id="2.7.13.3" evidence="2"/>
<dbReference type="SUPFAM" id="SSF55874">
    <property type="entry name" value="ATPase domain of HSP90 chaperone/DNA topoisomerase II/histidine kinase"/>
    <property type="match status" value="1"/>
</dbReference>
<keyword evidence="4" id="KW-0808">Transferase</keyword>
<dbReference type="SUPFAM" id="SSF47384">
    <property type="entry name" value="Homodimeric domain of signal transducing histidine kinase"/>
    <property type="match status" value="1"/>
</dbReference>
<evidence type="ECO:0000259" key="9">
    <source>
        <dbReference type="PROSITE" id="PS50109"/>
    </source>
</evidence>
<dbReference type="GO" id="GO:0005524">
    <property type="term" value="F:ATP binding"/>
    <property type="evidence" value="ECO:0007669"/>
    <property type="project" value="UniProtKB-KW"/>
</dbReference>
<dbReference type="PANTHER" id="PTHR43065:SF10">
    <property type="entry name" value="PEROXIDE STRESS-ACTIVATED HISTIDINE KINASE MAK3"/>
    <property type="match status" value="1"/>
</dbReference>
<dbReference type="SUPFAM" id="SSF55785">
    <property type="entry name" value="PYP-like sensor domain (PAS domain)"/>
    <property type="match status" value="1"/>
</dbReference>
<evidence type="ECO:0000256" key="3">
    <source>
        <dbReference type="ARBA" id="ARBA00022553"/>
    </source>
</evidence>
<sequence>MSRTGRWIPVAWVISAMRDANQKPTGLVAVGRDLTERRQFETQLIRSEKLAALGVLAGGIAHEVRNPLAVVSSAAQLLLEGRLDSATRRVCEEKIHQNVQRASGVIENLLRFARQSDRGERLLLDLAAVARDAADRIANQFKLSRVELALEFPSCAVPIRGTSGLLQQPVMNLLLNAANSMPETGGRVTLRVSVHPPHAVLQVVDTGCGIPTADLPKVFDPFFTTMPVGKGTGLGLSICYSITKQHGGGIDIASEPDQETVVTVRLPLDTGPGSGEVSP</sequence>
<keyword evidence="12" id="KW-1185">Reference proteome</keyword>
<name>A0A6M5Z6G4_9BACT</name>
<evidence type="ECO:0000256" key="2">
    <source>
        <dbReference type="ARBA" id="ARBA00012438"/>
    </source>
</evidence>
<feature type="domain" description="PAC" evidence="10">
    <location>
        <begin position="1"/>
        <end position="46"/>
    </location>
</feature>
<gene>
    <name evidence="11" type="ORF">FTUN_8917</name>
</gene>
<dbReference type="NCBIfam" id="TIGR00229">
    <property type="entry name" value="sensory_box"/>
    <property type="match status" value="1"/>
</dbReference>
<evidence type="ECO:0000259" key="10">
    <source>
        <dbReference type="PROSITE" id="PS50113"/>
    </source>
</evidence>
<dbReference type="InterPro" id="IPR036097">
    <property type="entry name" value="HisK_dim/P_sf"/>
</dbReference>
<dbReference type="EMBL" id="CP053452">
    <property type="protein sequence ID" value="QJX01275.1"/>
    <property type="molecule type" value="Genomic_DNA"/>
</dbReference>
<dbReference type="Gene3D" id="1.10.287.130">
    <property type="match status" value="1"/>
</dbReference>
<accession>A0A6M5Z6G4</accession>
<dbReference type="Pfam" id="PF00512">
    <property type="entry name" value="HisKA"/>
    <property type="match status" value="1"/>
</dbReference>
<dbReference type="Proteomes" id="UP000503447">
    <property type="component" value="Chromosome"/>
</dbReference>
<dbReference type="InterPro" id="IPR003661">
    <property type="entry name" value="HisK_dim/P_dom"/>
</dbReference>
<comment type="catalytic activity">
    <reaction evidence="1">
        <text>ATP + protein L-histidine = ADP + protein N-phospho-L-histidine.</text>
        <dbReference type="EC" id="2.7.13.3"/>
    </reaction>
</comment>
<dbReference type="InterPro" id="IPR000014">
    <property type="entry name" value="PAS"/>
</dbReference>
<keyword evidence="5" id="KW-0547">Nucleotide-binding</keyword>
<evidence type="ECO:0000256" key="1">
    <source>
        <dbReference type="ARBA" id="ARBA00000085"/>
    </source>
</evidence>
<feature type="domain" description="Histidine kinase" evidence="9">
    <location>
        <begin position="59"/>
        <end position="270"/>
    </location>
</feature>
<dbReference type="InterPro" id="IPR005467">
    <property type="entry name" value="His_kinase_dom"/>
</dbReference>
<dbReference type="Gene3D" id="3.30.450.20">
    <property type="entry name" value="PAS domain"/>
    <property type="match status" value="1"/>
</dbReference>
<dbReference type="PROSITE" id="PS50109">
    <property type="entry name" value="HIS_KIN"/>
    <property type="match status" value="1"/>
</dbReference>